<sequence length="121" mass="13732">MEKLIPHSNHFSGRVFKFSRCLARPSDAETTDDQTLEMWSRQGGPDPTFHFDHPDMILDPGIGKPPDEFKAVMRDRRRQAASDFSPQRIYTFSSPVLGPSNDEKMEGEEAVLKWKDGGLLP</sequence>
<keyword evidence="2" id="KW-1185">Reference proteome</keyword>
<name>A0A1L7XC10_9HELO</name>
<dbReference type="Proteomes" id="UP000184330">
    <property type="component" value="Unassembled WGS sequence"/>
</dbReference>
<gene>
    <name evidence="1" type="ORF">PAC_12442</name>
</gene>
<evidence type="ECO:0000313" key="1">
    <source>
        <dbReference type="EMBL" id="CZR62545.1"/>
    </source>
</evidence>
<organism evidence="1 2">
    <name type="scientific">Phialocephala subalpina</name>
    <dbReference type="NCBI Taxonomy" id="576137"/>
    <lineage>
        <taxon>Eukaryota</taxon>
        <taxon>Fungi</taxon>
        <taxon>Dikarya</taxon>
        <taxon>Ascomycota</taxon>
        <taxon>Pezizomycotina</taxon>
        <taxon>Leotiomycetes</taxon>
        <taxon>Helotiales</taxon>
        <taxon>Mollisiaceae</taxon>
        <taxon>Phialocephala</taxon>
        <taxon>Phialocephala fortinii species complex</taxon>
    </lineage>
</organism>
<protein>
    <submittedName>
        <fullName evidence="1">Uncharacterized protein</fullName>
    </submittedName>
</protein>
<reference evidence="1 2" key="1">
    <citation type="submission" date="2016-03" db="EMBL/GenBank/DDBJ databases">
        <authorList>
            <person name="Ploux O."/>
        </authorList>
    </citation>
    <scope>NUCLEOTIDE SEQUENCE [LARGE SCALE GENOMIC DNA]</scope>
    <source>
        <strain evidence="1 2">UAMH 11012</strain>
    </source>
</reference>
<proteinExistence type="predicted"/>
<dbReference type="AlphaFoldDB" id="A0A1L7XC10"/>
<evidence type="ECO:0000313" key="2">
    <source>
        <dbReference type="Proteomes" id="UP000184330"/>
    </source>
</evidence>
<dbReference type="EMBL" id="FJOG01000021">
    <property type="protein sequence ID" value="CZR62545.1"/>
    <property type="molecule type" value="Genomic_DNA"/>
</dbReference>
<accession>A0A1L7XC10</accession>